<accession>A0A3A8F2N8</accession>
<proteinExistence type="predicted"/>
<gene>
    <name evidence="2" type="ORF">D7V20_02835</name>
</gene>
<evidence type="ECO:0008006" key="4">
    <source>
        <dbReference type="Google" id="ProtNLM"/>
    </source>
</evidence>
<keyword evidence="3" id="KW-1185">Reference proteome</keyword>
<name>A0A3A8F2N8_9GAMM</name>
<comment type="caution">
    <text evidence="2">The sequence shown here is derived from an EMBL/GenBank/DDBJ whole genome shotgun (WGS) entry which is preliminary data.</text>
</comment>
<reference evidence="2 3" key="1">
    <citation type="submission" date="2018-09" db="EMBL/GenBank/DDBJ databases">
        <title>The draft genome of Acinetobacter spp. strains.</title>
        <authorList>
            <person name="Qin J."/>
            <person name="Feng Y."/>
            <person name="Zong Z."/>
        </authorList>
    </citation>
    <scope>NUCLEOTIDE SEQUENCE [LARGE SCALE GENOMIC DNA]</scope>
    <source>
        <strain evidence="2 3">WCHAc060115</strain>
    </source>
</reference>
<dbReference type="Proteomes" id="UP000280405">
    <property type="component" value="Unassembled WGS sequence"/>
</dbReference>
<evidence type="ECO:0000313" key="3">
    <source>
        <dbReference type="Proteomes" id="UP000280405"/>
    </source>
</evidence>
<protein>
    <recommendedName>
        <fullName evidence="4">Lipoprotein</fullName>
    </recommendedName>
</protein>
<dbReference type="EMBL" id="RAXT01000003">
    <property type="protein sequence ID" value="RKG40026.1"/>
    <property type="molecule type" value="Genomic_DNA"/>
</dbReference>
<organism evidence="2 3">
    <name type="scientific">Acinetobacter rongchengensis</name>
    <dbReference type="NCBI Taxonomy" id="2419601"/>
    <lineage>
        <taxon>Bacteria</taxon>
        <taxon>Pseudomonadati</taxon>
        <taxon>Pseudomonadota</taxon>
        <taxon>Gammaproteobacteria</taxon>
        <taxon>Moraxellales</taxon>
        <taxon>Moraxellaceae</taxon>
        <taxon>Acinetobacter</taxon>
    </lineage>
</organism>
<evidence type="ECO:0000256" key="1">
    <source>
        <dbReference type="SAM" id="MobiDB-lite"/>
    </source>
</evidence>
<dbReference type="RefSeq" id="WP_120382828.1">
    <property type="nucleotide sequence ID" value="NZ_RAXT01000003.1"/>
</dbReference>
<dbReference type="PROSITE" id="PS51257">
    <property type="entry name" value="PROKAR_LIPOPROTEIN"/>
    <property type="match status" value="1"/>
</dbReference>
<dbReference type="AlphaFoldDB" id="A0A3A8F2N8"/>
<feature type="compositionally biased region" description="Basic and acidic residues" evidence="1">
    <location>
        <begin position="26"/>
        <end position="77"/>
    </location>
</feature>
<sequence>MIKKVLLLSLVGVSLTGCIVAPYDDYPDRYDQRHEHRHDSDGRWGRSDRHRWEHQHDDDRYDHGHRDWNKDRRDRQD</sequence>
<evidence type="ECO:0000313" key="2">
    <source>
        <dbReference type="EMBL" id="RKG40026.1"/>
    </source>
</evidence>
<feature type="region of interest" description="Disordered" evidence="1">
    <location>
        <begin position="22"/>
        <end position="77"/>
    </location>
</feature>